<dbReference type="GeneTree" id="ENSGT00950000183067"/>
<feature type="compositionally biased region" description="Basic and acidic residues" evidence="5">
    <location>
        <begin position="61"/>
        <end position="78"/>
    </location>
</feature>
<feature type="region of interest" description="Disordered" evidence="5">
    <location>
        <begin position="275"/>
        <end position="311"/>
    </location>
</feature>
<dbReference type="PROSITE" id="PS50003">
    <property type="entry name" value="PH_DOMAIN"/>
    <property type="match status" value="1"/>
</dbReference>
<feature type="region of interest" description="Disordered" evidence="5">
    <location>
        <begin position="60"/>
        <end position="81"/>
    </location>
</feature>
<dbReference type="Gene3D" id="2.30.29.30">
    <property type="entry name" value="Pleckstrin-homology domain (PH domain)/Phosphotyrosine-binding domain (PTB)"/>
    <property type="match status" value="1"/>
</dbReference>
<dbReference type="InterPro" id="IPR001849">
    <property type="entry name" value="PH_domain"/>
</dbReference>
<dbReference type="Pfam" id="PF00169">
    <property type="entry name" value="PH"/>
    <property type="match status" value="1"/>
</dbReference>
<accession>A0A8C4ND01</accession>
<keyword evidence="4" id="KW-0175">Coiled coil</keyword>
<evidence type="ECO:0000256" key="4">
    <source>
        <dbReference type="ARBA" id="ARBA00023054"/>
    </source>
</evidence>
<reference evidence="7" key="1">
    <citation type="submission" date="2025-08" db="UniProtKB">
        <authorList>
            <consortium name="Ensembl"/>
        </authorList>
    </citation>
    <scope>IDENTIFICATION</scope>
</reference>
<keyword evidence="2" id="KW-0963">Cytoplasm</keyword>
<dbReference type="InterPro" id="IPR011993">
    <property type="entry name" value="PH-like_dom_sf"/>
</dbReference>
<keyword evidence="3" id="KW-0677">Repeat</keyword>
<name>A0A8C4ND01_EPTBU</name>
<evidence type="ECO:0000256" key="2">
    <source>
        <dbReference type="ARBA" id="ARBA00022490"/>
    </source>
</evidence>
<dbReference type="Ensembl" id="ENSEBUT00000001019.1">
    <property type="protein sequence ID" value="ENSEBUP00000000713.1"/>
    <property type="gene ID" value="ENSEBUG00000000794.1"/>
</dbReference>
<organism evidence="7 8">
    <name type="scientific">Eptatretus burgeri</name>
    <name type="common">Inshore hagfish</name>
    <dbReference type="NCBI Taxonomy" id="7764"/>
    <lineage>
        <taxon>Eukaryota</taxon>
        <taxon>Metazoa</taxon>
        <taxon>Chordata</taxon>
        <taxon>Craniata</taxon>
        <taxon>Vertebrata</taxon>
        <taxon>Cyclostomata</taxon>
        <taxon>Myxini</taxon>
        <taxon>Myxiniformes</taxon>
        <taxon>Myxinidae</taxon>
        <taxon>Eptatretinae</taxon>
        <taxon>Eptatretus</taxon>
    </lineage>
</organism>
<evidence type="ECO:0000259" key="6">
    <source>
        <dbReference type="PROSITE" id="PS50003"/>
    </source>
</evidence>
<evidence type="ECO:0000256" key="5">
    <source>
        <dbReference type="SAM" id="MobiDB-lite"/>
    </source>
</evidence>
<dbReference type="GO" id="GO:0017124">
    <property type="term" value="F:SH3 domain binding"/>
    <property type="evidence" value="ECO:0007669"/>
    <property type="project" value="TreeGrafter"/>
</dbReference>
<dbReference type="PANTHER" id="PTHR14338:SF7">
    <property type="entry name" value="PH DOMAIN-CONTAINING PROTEIN"/>
    <property type="match status" value="1"/>
</dbReference>
<sequence length="417" mass="46818">MSRTFHVVFGATCLPLTDKPNIQTSKNQKSNGITVGGLGAETFEGARWVVGLWNRTQGRHRGVEREERGREGEREGREGGCSVLDRSGNLRQCTRGPTTQCALPRARRSVMDKERVVLEKLLPELASFLEIIDHEPLGTTARRKQQLIQAFIRQIRTAPGEDEEYMYMNSIGLLNETSLVQETRKNNEVCGGIPPGVLPRKPQLPLPEIPELPTVGLDNSPASSADDHYEEANPLNIDTVPEYICSDRRKSQTLPSNGLCGFYKDGNYMHSSIFTAQRDNDSDPQSSSYESYEEEEEDEKERRTPFQWPSPEASLGLVQGSQICAFLLRKKRFGQWAKQLCVVRGDRLLCYKNSRKKNPQLDFLLPGCTVGYLVKSGRRKSTHELRIVRPGSDAVVLSVQSHEQAEQWCKVLGVSVS</sequence>
<comment type="subcellular location">
    <subcellularLocation>
        <location evidence="1">Cytoplasm</location>
    </subcellularLocation>
</comment>
<dbReference type="Proteomes" id="UP000694388">
    <property type="component" value="Unplaced"/>
</dbReference>
<evidence type="ECO:0000313" key="8">
    <source>
        <dbReference type="Proteomes" id="UP000694388"/>
    </source>
</evidence>
<dbReference type="InterPro" id="IPR030113">
    <property type="entry name" value="AFAP"/>
</dbReference>
<protein>
    <recommendedName>
        <fullName evidence="6">PH domain-containing protein</fullName>
    </recommendedName>
</protein>
<dbReference type="GO" id="GO:0005829">
    <property type="term" value="C:cytosol"/>
    <property type="evidence" value="ECO:0007669"/>
    <property type="project" value="TreeGrafter"/>
</dbReference>
<evidence type="ECO:0000256" key="3">
    <source>
        <dbReference type="ARBA" id="ARBA00022737"/>
    </source>
</evidence>
<dbReference type="PANTHER" id="PTHR14338">
    <property type="entry name" value="ACTIN FILAMENT-ASSOCIATED PROTEIN 1 FAMILY MEMBER"/>
    <property type="match status" value="1"/>
</dbReference>
<evidence type="ECO:0000256" key="1">
    <source>
        <dbReference type="ARBA" id="ARBA00004496"/>
    </source>
</evidence>
<dbReference type="SUPFAM" id="SSF50729">
    <property type="entry name" value="PH domain-like"/>
    <property type="match status" value="1"/>
</dbReference>
<feature type="domain" description="PH" evidence="6">
    <location>
        <begin position="320"/>
        <end position="417"/>
    </location>
</feature>
<keyword evidence="8" id="KW-1185">Reference proteome</keyword>
<reference evidence="7" key="2">
    <citation type="submission" date="2025-09" db="UniProtKB">
        <authorList>
            <consortium name="Ensembl"/>
        </authorList>
    </citation>
    <scope>IDENTIFICATION</scope>
</reference>
<proteinExistence type="predicted"/>
<evidence type="ECO:0000313" key="7">
    <source>
        <dbReference type="Ensembl" id="ENSEBUP00000000713.1"/>
    </source>
</evidence>
<dbReference type="AlphaFoldDB" id="A0A8C4ND01"/>